<accession>H6LCW4</accession>
<proteinExistence type="inferred from homology"/>
<evidence type="ECO:0000256" key="3">
    <source>
        <dbReference type="ARBA" id="ARBA00023052"/>
    </source>
</evidence>
<dbReference type="CDD" id="cd07033">
    <property type="entry name" value="TPP_PYR_DXS_TK_like"/>
    <property type="match status" value="1"/>
</dbReference>
<organism evidence="5 6">
    <name type="scientific">Acetobacterium woodii (strain ATCC 29683 / DSM 1030 / JCM 2381 / KCTC 1655 / WB1)</name>
    <dbReference type="NCBI Taxonomy" id="931626"/>
    <lineage>
        <taxon>Bacteria</taxon>
        <taxon>Bacillati</taxon>
        <taxon>Bacillota</taxon>
        <taxon>Clostridia</taxon>
        <taxon>Eubacteriales</taxon>
        <taxon>Eubacteriaceae</taxon>
        <taxon>Acetobacterium</taxon>
    </lineage>
</organism>
<dbReference type="SUPFAM" id="SSF52518">
    <property type="entry name" value="Thiamin diphosphate-binding fold (THDP-binding)"/>
    <property type="match status" value="1"/>
</dbReference>
<dbReference type="InterPro" id="IPR029061">
    <property type="entry name" value="THDP-binding"/>
</dbReference>
<reference evidence="6" key="1">
    <citation type="submission" date="2011-07" db="EMBL/GenBank/DDBJ databases">
        <title>Complete genome sequence of Acetobacterium woodii.</title>
        <authorList>
            <person name="Poehlein A."/>
            <person name="Schmidt S."/>
            <person name="Kaster A.-K."/>
            <person name="Goenrich M."/>
            <person name="Vollmers J."/>
            <person name="Thuermer A."/>
            <person name="Gottschalk G."/>
            <person name="Thauer R.K."/>
            <person name="Daniel R."/>
            <person name="Mueller V."/>
        </authorList>
    </citation>
    <scope>NUCLEOTIDE SEQUENCE [LARGE SCALE GENOMIC DNA]</scope>
    <source>
        <strain evidence="6">ATCC 29683 / DSM 1030 / JCM 2381 / KCTC 1655 / WB1</strain>
    </source>
</reference>
<dbReference type="SUPFAM" id="SSF52922">
    <property type="entry name" value="TK C-terminal domain-like"/>
    <property type="match status" value="1"/>
</dbReference>
<dbReference type="Gene3D" id="3.40.50.970">
    <property type="match status" value="1"/>
</dbReference>
<name>H6LCW4_ACEWD</name>
<dbReference type="RefSeq" id="WP_014356701.1">
    <property type="nucleotide sequence ID" value="NC_016894.1"/>
</dbReference>
<dbReference type="eggNOG" id="COG3958">
    <property type="taxonomic scope" value="Bacteria"/>
</dbReference>
<keyword evidence="3" id="KW-0786">Thiamine pyrophosphate</keyword>
<dbReference type="HOGENOM" id="CLU_009227_1_1_9"/>
<comment type="similarity">
    <text evidence="2">Belongs to the transketolase family.</text>
</comment>
<dbReference type="OrthoDB" id="9803371at2"/>
<keyword evidence="6" id="KW-1185">Reference proteome</keyword>
<feature type="domain" description="Transketolase-like pyrimidine-binding" evidence="4">
    <location>
        <begin position="6"/>
        <end position="171"/>
    </location>
</feature>
<dbReference type="GO" id="GO:0004802">
    <property type="term" value="F:transketolase activity"/>
    <property type="evidence" value="ECO:0007669"/>
    <property type="project" value="UniProtKB-EC"/>
</dbReference>
<evidence type="ECO:0000256" key="1">
    <source>
        <dbReference type="ARBA" id="ARBA00001964"/>
    </source>
</evidence>
<dbReference type="InterPro" id="IPR005475">
    <property type="entry name" value="Transketolase-like_Pyr-bd"/>
</dbReference>
<dbReference type="AlphaFoldDB" id="H6LCW4"/>
<dbReference type="Pfam" id="PF02780">
    <property type="entry name" value="Transketolase_C"/>
    <property type="match status" value="1"/>
</dbReference>
<keyword evidence="5" id="KW-0808">Transferase</keyword>
<dbReference type="InterPro" id="IPR009014">
    <property type="entry name" value="Transketo_C/PFOR_II"/>
</dbReference>
<dbReference type="SMART" id="SM00861">
    <property type="entry name" value="Transket_pyr"/>
    <property type="match status" value="1"/>
</dbReference>
<evidence type="ECO:0000313" key="6">
    <source>
        <dbReference type="Proteomes" id="UP000007177"/>
    </source>
</evidence>
<protein>
    <submittedName>
        <fullName evidence="5">Transketolase subunit B</fullName>
        <ecNumber evidence="5">2.2.1.1</ecNumber>
    </submittedName>
</protein>
<evidence type="ECO:0000259" key="4">
    <source>
        <dbReference type="SMART" id="SM00861"/>
    </source>
</evidence>
<dbReference type="STRING" id="931626.Awo_c23280"/>
<dbReference type="EC" id="2.2.1.1" evidence="5"/>
<gene>
    <name evidence="5" type="primary">tktB3</name>
    <name evidence="5" type="ordered locus">Awo_c23280</name>
</gene>
<dbReference type="FunFam" id="3.40.50.970:FF:000129">
    <property type="entry name" value="Transketolase"/>
    <property type="match status" value="1"/>
</dbReference>
<reference evidence="5 6" key="2">
    <citation type="journal article" date="2012" name="PLoS ONE">
        <title>An ancient pathway combining carbon dioxide fixation with the generation and utilization of a sodium ion gradient for ATP synthesis.</title>
        <authorList>
            <person name="Poehlein A."/>
            <person name="Schmidt S."/>
            <person name="Kaster A.K."/>
            <person name="Goenrich M."/>
            <person name="Vollmers J."/>
            <person name="Thurmer A."/>
            <person name="Bertsch J."/>
            <person name="Schuchmann K."/>
            <person name="Voigt B."/>
            <person name="Hecker M."/>
            <person name="Daniel R."/>
            <person name="Thauer R.K."/>
            <person name="Gottschalk G."/>
            <person name="Muller V."/>
        </authorList>
    </citation>
    <scope>NUCLEOTIDE SEQUENCE [LARGE SCALE GENOMIC DNA]</scope>
    <source>
        <strain evidence="6">ATCC 29683 / DSM 1030 / JCM 2381 / KCTC 1655 / WB1</strain>
    </source>
</reference>
<dbReference type="Pfam" id="PF02779">
    <property type="entry name" value="Transket_pyr"/>
    <property type="match status" value="1"/>
</dbReference>
<comment type="cofactor">
    <cofactor evidence="1">
        <name>thiamine diphosphate</name>
        <dbReference type="ChEBI" id="CHEBI:58937"/>
    </cofactor>
</comment>
<dbReference type="InterPro" id="IPR051157">
    <property type="entry name" value="PDH/Transketolase"/>
</dbReference>
<dbReference type="EMBL" id="CP002987">
    <property type="protein sequence ID" value="AFA49101.1"/>
    <property type="molecule type" value="Genomic_DNA"/>
</dbReference>
<dbReference type="InterPro" id="IPR033248">
    <property type="entry name" value="Transketolase_C"/>
</dbReference>
<dbReference type="PANTHER" id="PTHR43825:SF1">
    <property type="entry name" value="TRANSKETOLASE-LIKE PYRIMIDINE-BINDING DOMAIN-CONTAINING PROTEIN"/>
    <property type="match status" value="1"/>
</dbReference>
<sequence>MIGEKLDPRKVFGQAVTDLAATNQSIVVFSADSGKSSGFGEFAKAYVDRYFECGIMEQGIIGMASGMATIGKIPVFCAIAPFVTARPYEMFRNDLGYMHQNVKVVGRNCGLTYSDLGATHQSLDDFGIIRLIPDVVILAPQDPTEIKMAVKAMIDYTGPVYMRIGNPKIPVLFEETPFEIGKGRLIQDGDELTIISTGSMTATVIEAAKILEKNGYSVRVIGLPTVYPLDQELIRSSAKKTKRVMTIEEHYTDGGMGTMVCELLCNMKNVTVNRIGIPKVYATTGEYDELLSYYHLDLDGIVQSAIRFLLEA</sequence>
<evidence type="ECO:0000313" key="5">
    <source>
        <dbReference type="EMBL" id="AFA49101.1"/>
    </source>
</evidence>
<dbReference type="KEGG" id="awo:Awo_c23280"/>
<dbReference type="PANTHER" id="PTHR43825">
    <property type="entry name" value="PYRUVATE DEHYDROGENASE E1 COMPONENT"/>
    <property type="match status" value="1"/>
</dbReference>
<dbReference type="Proteomes" id="UP000007177">
    <property type="component" value="Chromosome"/>
</dbReference>
<dbReference type="Gene3D" id="3.40.50.920">
    <property type="match status" value="1"/>
</dbReference>
<evidence type="ECO:0000256" key="2">
    <source>
        <dbReference type="ARBA" id="ARBA00007131"/>
    </source>
</evidence>